<evidence type="ECO:0000256" key="1">
    <source>
        <dbReference type="SAM" id="Phobius"/>
    </source>
</evidence>
<dbReference type="EMBL" id="CP095073">
    <property type="protein sequence ID" value="UOQ45898.1"/>
    <property type="molecule type" value="Genomic_DNA"/>
</dbReference>
<name>A0ABY4EP17_9BACI</name>
<dbReference type="Proteomes" id="UP000831787">
    <property type="component" value="Chromosome"/>
</dbReference>
<keyword evidence="1" id="KW-0812">Transmembrane</keyword>
<feature type="transmembrane region" description="Helical" evidence="1">
    <location>
        <begin position="9"/>
        <end position="31"/>
    </location>
</feature>
<proteinExistence type="predicted"/>
<evidence type="ECO:0000313" key="3">
    <source>
        <dbReference type="Proteomes" id="UP000831787"/>
    </source>
</evidence>
<keyword evidence="3" id="KW-1185">Reference proteome</keyword>
<keyword evidence="1" id="KW-1133">Transmembrane helix</keyword>
<accession>A0ABY4EP17</accession>
<feature type="transmembrane region" description="Helical" evidence="1">
    <location>
        <begin position="67"/>
        <end position="86"/>
    </location>
</feature>
<evidence type="ECO:0000313" key="2">
    <source>
        <dbReference type="EMBL" id="UOQ45898.1"/>
    </source>
</evidence>
<reference evidence="2 3" key="1">
    <citation type="submission" date="2022-04" db="EMBL/GenBank/DDBJ databases">
        <title>Halobacillus sp. isolated from saltern.</title>
        <authorList>
            <person name="Won M."/>
            <person name="Lee C.-M."/>
            <person name="Woen H.-Y."/>
            <person name="Kwon S.-W."/>
        </authorList>
    </citation>
    <scope>NUCLEOTIDE SEQUENCE [LARGE SCALE GENOMIC DNA]</scope>
    <source>
        <strain evidence="2 3">SSBR10-3</strain>
    </source>
</reference>
<keyword evidence="1" id="KW-0472">Membrane</keyword>
<organism evidence="2 3">
    <name type="scientific">Halobacillus salinarum</name>
    <dbReference type="NCBI Taxonomy" id="2932257"/>
    <lineage>
        <taxon>Bacteria</taxon>
        <taxon>Bacillati</taxon>
        <taxon>Bacillota</taxon>
        <taxon>Bacilli</taxon>
        <taxon>Bacillales</taxon>
        <taxon>Bacillaceae</taxon>
        <taxon>Halobacillus</taxon>
    </lineage>
</organism>
<sequence length="87" mass="9498">MKGSKGIRYLLMAMGHGGLLLLGLALMRFVVIFDDQLGNGLILFGLLFVGSYLGYMEKEAGITRKESAIGTLGLIAAFLILTMYFYV</sequence>
<evidence type="ECO:0008006" key="4">
    <source>
        <dbReference type="Google" id="ProtNLM"/>
    </source>
</evidence>
<feature type="transmembrane region" description="Helical" evidence="1">
    <location>
        <begin position="37"/>
        <end position="55"/>
    </location>
</feature>
<gene>
    <name evidence="2" type="ORF">MUN89_08250</name>
</gene>
<dbReference type="RefSeq" id="WP_244712816.1">
    <property type="nucleotide sequence ID" value="NZ_CP095073.1"/>
</dbReference>
<protein>
    <recommendedName>
        <fullName evidence="4">DUF3953 domain-containing protein</fullName>
    </recommendedName>
</protein>